<dbReference type="SUPFAM" id="SSF89796">
    <property type="entry name" value="CoA-transferase family III (CaiB/BaiF)"/>
    <property type="match status" value="1"/>
</dbReference>
<dbReference type="Gene3D" id="3.30.1540.10">
    <property type="entry name" value="formyl-coa transferase, domain 3"/>
    <property type="match status" value="1"/>
</dbReference>
<dbReference type="Gene3D" id="3.40.50.10540">
    <property type="entry name" value="Crotonobetainyl-coa:carnitine coa-transferase, domain 1"/>
    <property type="match status" value="1"/>
</dbReference>
<dbReference type="Pfam" id="PF02515">
    <property type="entry name" value="CoA_transf_3"/>
    <property type="match status" value="1"/>
</dbReference>
<proteinExistence type="predicted"/>
<keyword evidence="3" id="KW-1185">Reference proteome</keyword>
<dbReference type="InterPro" id="IPR050483">
    <property type="entry name" value="CoA-transferase_III_domain"/>
</dbReference>
<dbReference type="GO" id="GO:0016740">
    <property type="term" value="F:transferase activity"/>
    <property type="evidence" value="ECO:0007669"/>
    <property type="project" value="UniProtKB-KW"/>
</dbReference>
<dbReference type="InterPro" id="IPR044855">
    <property type="entry name" value="CoA-Trfase_III_dom3_sf"/>
</dbReference>
<organism evidence="2 3">
    <name type="scientific">Halopenitus salinus</name>
    <dbReference type="NCBI Taxonomy" id="1198295"/>
    <lineage>
        <taxon>Archaea</taxon>
        <taxon>Methanobacteriati</taxon>
        <taxon>Methanobacteriota</taxon>
        <taxon>Stenosarchaea group</taxon>
        <taxon>Halobacteria</taxon>
        <taxon>Halobacteriales</taxon>
        <taxon>Haloferacaceae</taxon>
        <taxon>Halopenitus</taxon>
    </lineage>
</organism>
<dbReference type="Proteomes" id="UP001596296">
    <property type="component" value="Unassembled WGS sequence"/>
</dbReference>
<dbReference type="PANTHER" id="PTHR48207:SF3">
    <property type="entry name" value="SUCCINATE--HYDROXYMETHYLGLUTARATE COA-TRANSFERASE"/>
    <property type="match status" value="1"/>
</dbReference>
<evidence type="ECO:0000256" key="1">
    <source>
        <dbReference type="ARBA" id="ARBA00022679"/>
    </source>
</evidence>
<keyword evidence="1 2" id="KW-0808">Transferase</keyword>
<protein>
    <submittedName>
        <fullName evidence="2">CaiB/BaiF CoA transferase family protein</fullName>
    </submittedName>
</protein>
<reference evidence="2 3" key="1">
    <citation type="journal article" date="2019" name="Int. J. Syst. Evol. Microbiol.">
        <title>The Global Catalogue of Microorganisms (GCM) 10K type strain sequencing project: providing services to taxonomists for standard genome sequencing and annotation.</title>
        <authorList>
            <consortium name="The Broad Institute Genomics Platform"/>
            <consortium name="The Broad Institute Genome Sequencing Center for Infectious Disease"/>
            <person name="Wu L."/>
            <person name="Ma J."/>
        </authorList>
    </citation>
    <scope>NUCLEOTIDE SEQUENCE [LARGE SCALE GENOMIC DNA]</scope>
    <source>
        <strain evidence="2 3">SKJ47</strain>
    </source>
</reference>
<dbReference type="PANTHER" id="PTHR48207">
    <property type="entry name" value="SUCCINATE--HYDROXYMETHYLGLUTARATE COA-TRANSFERASE"/>
    <property type="match status" value="1"/>
</dbReference>
<dbReference type="InterPro" id="IPR003673">
    <property type="entry name" value="CoA-Trfase_fam_III"/>
</dbReference>
<dbReference type="AlphaFoldDB" id="A0ABD5UTW0"/>
<comment type="caution">
    <text evidence="2">The sequence shown here is derived from an EMBL/GenBank/DDBJ whole genome shotgun (WGS) entry which is preliminary data.</text>
</comment>
<gene>
    <name evidence="2" type="ORF">ACFQE9_09940</name>
</gene>
<evidence type="ECO:0000313" key="3">
    <source>
        <dbReference type="Proteomes" id="UP001596296"/>
    </source>
</evidence>
<evidence type="ECO:0000313" key="2">
    <source>
        <dbReference type="EMBL" id="MFC6892922.1"/>
    </source>
</evidence>
<dbReference type="RefSeq" id="WP_379743975.1">
    <property type="nucleotide sequence ID" value="NZ_JBHSVN010000001.1"/>
</dbReference>
<dbReference type="EMBL" id="JBHSXL010000009">
    <property type="protein sequence ID" value="MFC6892922.1"/>
    <property type="molecule type" value="Genomic_DNA"/>
</dbReference>
<name>A0ABD5UTW0_9EURY</name>
<dbReference type="InterPro" id="IPR023606">
    <property type="entry name" value="CoA-Trfase_III_dom_1_sf"/>
</dbReference>
<sequence length="398" mass="43972">MTQGSLEHITVIDFSRFRAGPWCTNLLGELGAEVIKVERPGVGDAERHSFPEQEGMGVSFIPRNRNKKSVTIDMKTDEGRQLVEDLIADADVVVENFSLGVLERLGLGYDYLQEEVNPGLIYGSIKGYGEKGPYKDRKGVDLVMQAEGGLMSVTGTEDGDVVKVGQAIGDIGAGLFTTVGILSALNHRERTGEGQKVETSLFGTIVSFMEEYLTMYGMTGDDPGPLGTRHQTGVPYELFDTADGQMVIHVPSRRWQEFATDVLDAPDLAEYDSQQQRQEHYDEIMEVLRPKLRERTTEEWRGILDELGCPNGPLNQVSDVVEHPQARDRGYVFEYEDENIGEVTMQGHPFHLSETPGSVRSGPPLLGEHTGEVLREKLGLSDDELETLVEKDAIAGDV</sequence>
<accession>A0ABD5UTW0</accession>